<evidence type="ECO:0000313" key="2">
    <source>
        <dbReference type="EMBL" id="QEE22365.1"/>
    </source>
</evidence>
<dbReference type="AlphaFoldDB" id="A0A5B9DTW9"/>
<accession>A0A5B9DTW9</accession>
<dbReference type="SUPFAM" id="SSF53850">
    <property type="entry name" value="Periplasmic binding protein-like II"/>
    <property type="match status" value="1"/>
</dbReference>
<dbReference type="Proteomes" id="UP000321062">
    <property type="component" value="Chromosome"/>
</dbReference>
<dbReference type="InterPro" id="IPR007210">
    <property type="entry name" value="ABC_Gly_betaine_transp_sub-bd"/>
</dbReference>
<evidence type="ECO:0000259" key="1">
    <source>
        <dbReference type="Pfam" id="PF04069"/>
    </source>
</evidence>
<dbReference type="GO" id="GO:0043190">
    <property type="term" value="C:ATP-binding cassette (ABC) transporter complex"/>
    <property type="evidence" value="ECO:0007669"/>
    <property type="project" value="InterPro"/>
</dbReference>
<sequence>MTRHLPSSPLTGRFWEPDLTRLLLCAVTLLLLALPGATRAQDSFTSLDTNTGEVTPGIAQPPCGTKPVAIARMQWPSAAILAEIHARILKAQYDCDVKLVPGDLAATAASMGSTQQPAIAPEMWVLRISETWNAGVKAQKLRQAAPTYDAGLFEGWFIPDYVAAANPQVTSAASLKENAQIFSHNGARPRFISCPPDWACSIINRNMLKANGLDGLFDIVEPGNRFEMDTLIAQAVSSKEPVVFYYWQPNAVLSQFSFKPLDMGPYDRDAFACLARRVCDDPKPTAYAPDSVVIAAAEWVFTDTPVIASYLQRATLPIGEMNAMLAALSEPGATEADIAARFVAEKGDIWHAWMGTGPAGE</sequence>
<feature type="domain" description="ABC-type glycine betaine transport system substrate-binding" evidence="1">
    <location>
        <begin position="66"/>
        <end position="345"/>
    </location>
</feature>
<proteinExistence type="predicted"/>
<dbReference type="EMBL" id="CP041690">
    <property type="protein sequence ID" value="QEE22365.1"/>
    <property type="molecule type" value="Genomic_DNA"/>
</dbReference>
<dbReference type="GO" id="GO:0022857">
    <property type="term" value="F:transmembrane transporter activity"/>
    <property type="evidence" value="ECO:0007669"/>
    <property type="project" value="InterPro"/>
</dbReference>
<gene>
    <name evidence="2" type="ORF">FNA67_20340</name>
</gene>
<keyword evidence="3" id="KW-1185">Reference proteome</keyword>
<dbReference type="KEGG" id="yti:FNA67_20340"/>
<organism evidence="2 3">
    <name type="scientific">Paradevosia tibetensis</name>
    <dbReference type="NCBI Taxonomy" id="1447062"/>
    <lineage>
        <taxon>Bacteria</taxon>
        <taxon>Pseudomonadati</taxon>
        <taxon>Pseudomonadota</taxon>
        <taxon>Alphaproteobacteria</taxon>
        <taxon>Hyphomicrobiales</taxon>
        <taxon>Devosiaceae</taxon>
        <taxon>Paradevosia</taxon>
    </lineage>
</organism>
<dbReference type="Gene3D" id="3.40.190.100">
    <property type="entry name" value="Glycine betaine-binding periplasmic protein, domain 2"/>
    <property type="match status" value="1"/>
</dbReference>
<evidence type="ECO:0000313" key="3">
    <source>
        <dbReference type="Proteomes" id="UP000321062"/>
    </source>
</evidence>
<dbReference type="Pfam" id="PF04069">
    <property type="entry name" value="OpuAC"/>
    <property type="match status" value="1"/>
</dbReference>
<reference evidence="2 3" key="1">
    <citation type="journal article" date="2015" name="Int. J. Syst. Evol. Microbiol.">
        <title>Youhaiella tibetensis gen. nov., sp. nov., isolated from subsurface sediment.</title>
        <authorList>
            <person name="Wang Y.X."/>
            <person name="Huang F.Q."/>
            <person name="Nogi Y."/>
            <person name="Pang S.J."/>
            <person name="Wang P.K."/>
            <person name="Lv J."/>
        </authorList>
    </citation>
    <scope>NUCLEOTIDE SEQUENCE [LARGE SCALE GENOMIC DNA]</scope>
    <source>
        <strain evidence="3">fig4</strain>
    </source>
</reference>
<name>A0A5B9DTW9_9HYPH</name>
<dbReference type="OrthoDB" id="9786266at2"/>
<protein>
    <recommendedName>
        <fullName evidence="1">ABC-type glycine betaine transport system substrate-binding domain-containing protein</fullName>
    </recommendedName>
</protein>